<dbReference type="RefSeq" id="XP_026135086.1">
    <property type="nucleotide sequence ID" value="XM_026279301.1"/>
</dbReference>
<feature type="transmembrane region" description="Helical" evidence="1">
    <location>
        <begin position="121"/>
        <end position="142"/>
    </location>
</feature>
<reference evidence="3" key="1">
    <citation type="submission" date="2025-08" db="UniProtKB">
        <authorList>
            <consortium name="RefSeq"/>
        </authorList>
    </citation>
    <scope>IDENTIFICATION</scope>
    <source>
        <strain evidence="3">Wakin</strain>
        <tissue evidence="3">Muscle</tissue>
    </source>
</reference>
<protein>
    <submittedName>
        <fullName evidence="3">Uncharacterized protein LOC113113119 isoform X3</fullName>
    </submittedName>
</protein>
<evidence type="ECO:0000313" key="2">
    <source>
        <dbReference type="Proteomes" id="UP000515129"/>
    </source>
</evidence>
<feature type="transmembrane region" description="Helical" evidence="1">
    <location>
        <begin position="59"/>
        <end position="79"/>
    </location>
</feature>
<feature type="transmembrane region" description="Helical" evidence="1">
    <location>
        <begin position="31"/>
        <end position="47"/>
    </location>
</feature>
<evidence type="ECO:0000256" key="1">
    <source>
        <dbReference type="SAM" id="Phobius"/>
    </source>
</evidence>
<gene>
    <name evidence="3" type="primary">LOC113113119</name>
</gene>
<keyword evidence="1" id="KW-0472">Membrane</keyword>
<proteinExistence type="predicted"/>
<keyword evidence="2" id="KW-1185">Reference proteome</keyword>
<keyword evidence="1" id="KW-0812">Transmembrane</keyword>
<name>A0A6P6QPN4_CARAU</name>
<accession>A0A6P6QPN4</accession>
<dbReference type="Proteomes" id="UP000515129">
    <property type="component" value="Chromosome 13"/>
</dbReference>
<dbReference type="AlphaFoldDB" id="A0A6P6QPN4"/>
<dbReference type="GeneID" id="113113119"/>
<evidence type="ECO:0000313" key="3">
    <source>
        <dbReference type="RefSeq" id="XP_026135086.1"/>
    </source>
</evidence>
<keyword evidence="1" id="KW-1133">Transmembrane helix</keyword>
<organism evidence="2 3">
    <name type="scientific">Carassius auratus</name>
    <name type="common">Goldfish</name>
    <dbReference type="NCBI Taxonomy" id="7957"/>
    <lineage>
        <taxon>Eukaryota</taxon>
        <taxon>Metazoa</taxon>
        <taxon>Chordata</taxon>
        <taxon>Craniata</taxon>
        <taxon>Vertebrata</taxon>
        <taxon>Euteleostomi</taxon>
        <taxon>Actinopterygii</taxon>
        <taxon>Neopterygii</taxon>
        <taxon>Teleostei</taxon>
        <taxon>Ostariophysi</taxon>
        <taxon>Cypriniformes</taxon>
        <taxon>Cyprinidae</taxon>
        <taxon>Cyprininae</taxon>
        <taxon>Carassius</taxon>
    </lineage>
</organism>
<sequence>MQMEDQPAGGASEVITTVTGGSKPLHRFLRGQPKSIGFFICGLLYILSERNPSKKIITASLALNIISIIGVLIALVEFYKAIDEINYIVKYFNFEGQKYENQSGEEELYARQHYMLVRNMELVFCCHSVIGGVLLVTMSFFVRAALKSSRTKAFVVMRSLPSAE</sequence>